<dbReference type="AlphaFoldDB" id="A0A168PQI7"/>
<accession>A0A168PQI7</accession>
<feature type="signal peptide" evidence="1">
    <location>
        <begin position="1"/>
        <end position="20"/>
    </location>
</feature>
<evidence type="ECO:0000256" key="1">
    <source>
        <dbReference type="SAM" id="SignalP"/>
    </source>
</evidence>
<proteinExistence type="predicted"/>
<evidence type="ECO:0000313" key="2">
    <source>
        <dbReference type="EMBL" id="SAM02798.1"/>
    </source>
</evidence>
<organism evidence="2">
    <name type="scientific">Absidia glauca</name>
    <name type="common">Pin mould</name>
    <dbReference type="NCBI Taxonomy" id="4829"/>
    <lineage>
        <taxon>Eukaryota</taxon>
        <taxon>Fungi</taxon>
        <taxon>Fungi incertae sedis</taxon>
        <taxon>Mucoromycota</taxon>
        <taxon>Mucoromycotina</taxon>
        <taxon>Mucoromycetes</taxon>
        <taxon>Mucorales</taxon>
        <taxon>Cunninghamellaceae</taxon>
        <taxon>Absidia</taxon>
    </lineage>
</organism>
<sequence>MHRHTLALFFSLTLLSVAFAQPDAPPDSTYGDILGFGDVMLGGYGGGIESTHGKPCRSVLDCTDTWDYCIDKICQEKQAGRDCVAEGSIYTGGKSCCPPMANPRQVNTPCRILSLTSCKDDRDCSIRNGVERSKCCPNYDNGNGYGICIQTHVWAKRSIRAYLSSHNVKLQSNKLQSKMNFCYRHKPCDYSDWFGLCACND</sequence>
<protein>
    <submittedName>
        <fullName evidence="2">Uncharacterized protein</fullName>
    </submittedName>
</protein>
<keyword evidence="3" id="KW-1185">Reference proteome</keyword>
<gene>
    <name evidence="2" type="primary">ABSGL_08614.1 scaffold 10421</name>
</gene>
<dbReference type="EMBL" id="LT554016">
    <property type="protein sequence ID" value="SAM02798.1"/>
    <property type="molecule type" value="Genomic_DNA"/>
</dbReference>
<feature type="chain" id="PRO_5007899731" evidence="1">
    <location>
        <begin position="21"/>
        <end position="201"/>
    </location>
</feature>
<reference evidence="2" key="1">
    <citation type="submission" date="2016-04" db="EMBL/GenBank/DDBJ databases">
        <authorList>
            <person name="Evans L.H."/>
            <person name="Alamgir A."/>
            <person name="Owens N."/>
            <person name="Weber N.D."/>
            <person name="Virtaneva K."/>
            <person name="Barbian K."/>
            <person name="Babar A."/>
            <person name="Rosenke K."/>
        </authorList>
    </citation>
    <scope>NUCLEOTIDE SEQUENCE [LARGE SCALE GENOMIC DNA]</scope>
    <source>
        <strain evidence="2">CBS 101.48</strain>
    </source>
</reference>
<name>A0A168PQI7_ABSGL</name>
<evidence type="ECO:0000313" key="3">
    <source>
        <dbReference type="Proteomes" id="UP000078561"/>
    </source>
</evidence>
<keyword evidence="1" id="KW-0732">Signal</keyword>
<dbReference type="Proteomes" id="UP000078561">
    <property type="component" value="Unassembled WGS sequence"/>
</dbReference>
<dbReference type="InParanoid" id="A0A168PQI7"/>